<accession>A0ABW2UXC7</accession>
<evidence type="ECO:0000256" key="1">
    <source>
        <dbReference type="ARBA" id="ARBA00012928"/>
    </source>
</evidence>
<keyword evidence="7" id="KW-1185">Reference proteome</keyword>
<evidence type="ECO:0000313" key="7">
    <source>
        <dbReference type="Proteomes" id="UP001596528"/>
    </source>
</evidence>
<keyword evidence="3" id="KW-0520">NAD</keyword>
<dbReference type="Gene3D" id="3.30.1600.10">
    <property type="entry name" value="SIR2/SIRT2 'Small Domain"/>
    <property type="match status" value="1"/>
</dbReference>
<dbReference type="InterPro" id="IPR029035">
    <property type="entry name" value="DHS-like_NAD/FAD-binding_dom"/>
</dbReference>
<dbReference type="SUPFAM" id="SSF52467">
    <property type="entry name" value="DHS-like NAD/FAD-binding domain"/>
    <property type="match status" value="1"/>
</dbReference>
<name>A0ABW2UXC7_9BACL</name>
<dbReference type="Proteomes" id="UP001596528">
    <property type="component" value="Unassembled WGS sequence"/>
</dbReference>
<keyword evidence="6" id="KW-0012">Acyltransferase</keyword>
<feature type="binding site" evidence="4">
    <location>
        <position position="81"/>
    </location>
    <ligand>
        <name>Zn(2+)</name>
        <dbReference type="ChEBI" id="CHEBI:29105"/>
    </ligand>
</feature>
<dbReference type="InterPro" id="IPR003000">
    <property type="entry name" value="Sirtuin"/>
</dbReference>
<feature type="domain" description="Deacetylase sirtuin-type" evidence="5">
    <location>
        <begin position="1"/>
        <end position="131"/>
    </location>
</feature>
<dbReference type="EMBL" id="JBHTGQ010000002">
    <property type="protein sequence ID" value="MFC7748514.1"/>
    <property type="molecule type" value="Genomic_DNA"/>
</dbReference>
<dbReference type="EC" id="2.3.1.286" evidence="1"/>
<keyword evidence="2 6" id="KW-0808">Transferase</keyword>
<feature type="binding site" evidence="4">
    <location>
        <position position="65"/>
    </location>
    <ligand>
        <name>Zn(2+)</name>
        <dbReference type="ChEBI" id="CHEBI:29105"/>
    </ligand>
</feature>
<feature type="binding site" evidence="4">
    <location>
        <position position="68"/>
    </location>
    <ligand>
        <name>Zn(2+)</name>
        <dbReference type="ChEBI" id="CHEBI:29105"/>
    </ligand>
</feature>
<evidence type="ECO:0000259" key="5">
    <source>
        <dbReference type="PROSITE" id="PS50305"/>
    </source>
</evidence>
<organism evidence="6 7">
    <name type="scientific">Paenibacillus thermoaerophilus</name>
    <dbReference type="NCBI Taxonomy" id="1215385"/>
    <lineage>
        <taxon>Bacteria</taxon>
        <taxon>Bacillati</taxon>
        <taxon>Bacillota</taxon>
        <taxon>Bacilli</taxon>
        <taxon>Bacillales</taxon>
        <taxon>Paenibacillaceae</taxon>
        <taxon>Paenibacillus</taxon>
    </lineage>
</organism>
<dbReference type="GO" id="GO:0034979">
    <property type="term" value="F:NAD-dependent protein lysine deacetylase activity"/>
    <property type="evidence" value="ECO:0007669"/>
    <property type="project" value="UniProtKB-EC"/>
</dbReference>
<dbReference type="Gene3D" id="3.40.50.1220">
    <property type="entry name" value="TPP-binding domain"/>
    <property type="match status" value="1"/>
</dbReference>
<evidence type="ECO:0000313" key="6">
    <source>
        <dbReference type="EMBL" id="MFC7748514.1"/>
    </source>
</evidence>
<gene>
    <name evidence="6" type="ORF">ACFQWB_00955</name>
</gene>
<feature type="binding site" evidence="4">
    <location>
        <position position="86"/>
    </location>
    <ligand>
        <name>Zn(2+)</name>
        <dbReference type="ChEBI" id="CHEBI:29105"/>
    </ligand>
</feature>
<dbReference type="InterPro" id="IPR050134">
    <property type="entry name" value="NAD-dep_sirtuin_deacylases"/>
</dbReference>
<protein>
    <recommendedName>
        <fullName evidence="1">protein acetyllysine N-acetyltransferase</fullName>
        <ecNumber evidence="1">2.3.1.286</ecNumber>
    </recommendedName>
</protein>
<dbReference type="InterPro" id="IPR026590">
    <property type="entry name" value="Ssirtuin_cat_dom"/>
</dbReference>
<reference evidence="7" key="1">
    <citation type="journal article" date="2019" name="Int. J. Syst. Evol. Microbiol.">
        <title>The Global Catalogue of Microorganisms (GCM) 10K type strain sequencing project: providing services to taxonomists for standard genome sequencing and annotation.</title>
        <authorList>
            <consortium name="The Broad Institute Genomics Platform"/>
            <consortium name="The Broad Institute Genome Sequencing Center for Infectious Disease"/>
            <person name="Wu L."/>
            <person name="Ma J."/>
        </authorList>
    </citation>
    <scope>NUCLEOTIDE SEQUENCE [LARGE SCALE GENOMIC DNA]</scope>
    <source>
        <strain evidence="7">JCM 18657</strain>
    </source>
</reference>
<evidence type="ECO:0000256" key="2">
    <source>
        <dbReference type="ARBA" id="ARBA00022679"/>
    </source>
</evidence>
<dbReference type="PANTHER" id="PTHR11085">
    <property type="entry name" value="NAD-DEPENDENT PROTEIN DEACYLASE SIRTUIN-5, MITOCHONDRIAL-RELATED"/>
    <property type="match status" value="1"/>
</dbReference>
<feature type="active site" description="Proton acceptor" evidence="4">
    <location>
        <position position="57"/>
    </location>
</feature>
<keyword evidence="4" id="KW-0862">Zinc</keyword>
<evidence type="ECO:0000256" key="4">
    <source>
        <dbReference type="PROSITE-ProRule" id="PRU00236"/>
    </source>
</evidence>
<dbReference type="RefSeq" id="WP_379252251.1">
    <property type="nucleotide sequence ID" value="NZ_JBHTGQ010000002.1"/>
</dbReference>
<dbReference type="PROSITE" id="PS50305">
    <property type="entry name" value="SIRTUIN"/>
    <property type="match status" value="1"/>
</dbReference>
<comment type="caution">
    <text evidence="6">The sequence shown here is derived from an EMBL/GenBank/DDBJ whole genome shotgun (WGS) entry which is preliminary data.</text>
</comment>
<dbReference type="Pfam" id="PF02146">
    <property type="entry name" value="SIR2"/>
    <property type="match status" value="1"/>
</dbReference>
<proteinExistence type="predicted"/>
<keyword evidence="4" id="KW-0479">Metal-binding</keyword>
<dbReference type="PANTHER" id="PTHR11085:SF10">
    <property type="entry name" value="NAD-DEPENDENT PROTEIN DEACYLASE SIRTUIN-5, MITOCHONDRIAL-RELATED"/>
    <property type="match status" value="1"/>
</dbReference>
<dbReference type="InterPro" id="IPR026591">
    <property type="entry name" value="Sirtuin_cat_small_dom_sf"/>
</dbReference>
<sequence>MVRLYTCDGCPPRLICIIGKKFVLKITLSSTWLHSIATQNVDGFPAAAGSHAVVELHGNIRSIRCHRCKQEAKVSDFLNRHDGSFCRGPLRPNVVLFGEMLSEKAWNQAKAMVSRHGACQGDRNECTGVSG</sequence>
<evidence type="ECO:0000256" key="3">
    <source>
        <dbReference type="ARBA" id="ARBA00023027"/>
    </source>
</evidence>